<accession>A0ABS2XC11</accession>
<dbReference type="SUPFAM" id="SSF50729">
    <property type="entry name" value="PH domain-like"/>
    <property type="match status" value="1"/>
</dbReference>
<proteinExistence type="predicted"/>
<dbReference type="InterPro" id="IPR011993">
    <property type="entry name" value="PH-like_dom_sf"/>
</dbReference>
<dbReference type="Pfam" id="PF16764">
    <property type="entry name" value="Sharpin_PH"/>
    <property type="match status" value="1"/>
</dbReference>
<dbReference type="CDD" id="cd13305">
    <property type="entry name" value="PH_SHARPIN"/>
    <property type="match status" value="1"/>
</dbReference>
<feature type="non-terminal residue" evidence="2">
    <location>
        <position position="153"/>
    </location>
</feature>
<organism evidence="2 3">
    <name type="scientific">Polyodon spathula</name>
    <name type="common">North American paddlefish</name>
    <name type="synonym">Squalus spathula</name>
    <dbReference type="NCBI Taxonomy" id="7913"/>
    <lineage>
        <taxon>Eukaryota</taxon>
        <taxon>Metazoa</taxon>
        <taxon>Chordata</taxon>
        <taxon>Craniata</taxon>
        <taxon>Vertebrata</taxon>
        <taxon>Euteleostomi</taxon>
        <taxon>Actinopterygii</taxon>
        <taxon>Chondrostei</taxon>
        <taxon>Acipenseriformes</taxon>
        <taxon>Polyodontidae</taxon>
        <taxon>Polyodon</taxon>
    </lineage>
</organism>
<feature type="non-terminal residue" evidence="2">
    <location>
        <position position="1"/>
    </location>
</feature>
<evidence type="ECO:0000313" key="3">
    <source>
        <dbReference type="Proteomes" id="UP001166093"/>
    </source>
</evidence>
<keyword evidence="3" id="KW-1185">Reference proteome</keyword>
<feature type="domain" description="Sharpin PH" evidence="1">
    <location>
        <begin position="22"/>
        <end position="142"/>
    </location>
</feature>
<reference evidence="2" key="1">
    <citation type="journal article" date="2021" name="Cell">
        <title>Tracing the genetic footprints of vertebrate landing in non-teleost ray-finned fishes.</title>
        <authorList>
            <person name="Bi X."/>
            <person name="Wang K."/>
            <person name="Yang L."/>
            <person name="Pan H."/>
            <person name="Jiang H."/>
            <person name="Wei Q."/>
            <person name="Fang M."/>
            <person name="Yu H."/>
            <person name="Zhu C."/>
            <person name="Cai Y."/>
            <person name="He Y."/>
            <person name="Gan X."/>
            <person name="Zeng H."/>
            <person name="Yu D."/>
            <person name="Zhu Y."/>
            <person name="Jiang H."/>
            <person name="Qiu Q."/>
            <person name="Yang H."/>
            <person name="Zhang Y.E."/>
            <person name="Wang W."/>
            <person name="Zhu M."/>
            <person name="He S."/>
            <person name="Zhang G."/>
        </authorList>
    </citation>
    <scope>NUCLEOTIDE SEQUENCE</scope>
    <source>
        <strain evidence="2">Pddl_001</strain>
    </source>
</reference>
<comment type="caution">
    <text evidence="2">The sequence shown here is derived from an EMBL/GenBank/DDBJ whole genome shotgun (WGS) entry which is preliminary data.</text>
</comment>
<dbReference type="Proteomes" id="UP001166093">
    <property type="component" value="Unassembled WGS sequence"/>
</dbReference>
<sequence length="153" mass="16888">MALSSEDRAQPPPLSFMGLSQAGCSTVLMSVRVSVCHSGIRPLCLPGAEDESLRLQLSMDPGKAGEFRLALRDTSGASTGRSVSIVEYNLRDVRYELKSSRCHELALLGQPDERMTFNFKDEKEAQEWSTIITTSVREMQRGTTGDTYTVLLL</sequence>
<dbReference type="InterPro" id="IPR031912">
    <property type="entry name" value="Sharpin_PH"/>
</dbReference>
<protein>
    <submittedName>
        <fullName evidence="2">HOIL1 protein</fullName>
    </submittedName>
</protein>
<evidence type="ECO:0000259" key="1">
    <source>
        <dbReference type="Pfam" id="PF16764"/>
    </source>
</evidence>
<dbReference type="Gene3D" id="2.30.29.30">
    <property type="entry name" value="Pleckstrin-homology domain (PH domain)/Phosphotyrosine-binding domain (PTB)"/>
    <property type="match status" value="1"/>
</dbReference>
<gene>
    <name evidence="2" type="primary">Rbck1_1</name>
    <name evidence="2" type="ORF">GTO93_0015312</name>
</gene>
<evidence type="ECO:0000313" key="2">
    <source>
        <dbReference type="EMBL" id="MBN3271779.1"/>
    </source>
</evidence>
<dbReference type="EMBL" id="JAAWVQ010013789">
    <property type="protein sequence ID" value="MBN3271779.1"/>
    <property type="molecule type" value="Genomic_DNA"/>
</dbReference>
<name>A0ABS2XC11_POLSP</name>